<dbReference type="Gene3D" id="3.40.50.150">
    <property type="entry name" value="Vaccinia Virus protein VP39"/>
    <property type="match status" value="1"/>
</dbReference>
<dbReference type="CDD" id="cd02440">
    <property type="entry name" value="AdoMet_MTases"/>
    <property type="match status" value="1"/>
</dbReference>
<dbReference type="InterPro" id="IPR051537">
    <property type="entry name" value="DNA_Adenine_Mtase"/>
</dbReference>
<dbReference type="InterPro" id="IPR029063">
    <property type="entry name" value="SAM-dependent_MTases_sf"/>
</dbReference>
<dbReference type="GO" id="GO:0009307">
    <property type="term" value="P:DNA restriction-modification system"/>
    <property type="evidence" value="ECO:0007669"/>
    <property type="project" value="UniProtKB-KW"/>
</dbReference>
<dbReference type="PANTHER" id="PTHR42933">
    <property type="entry name" value="SLR6095 PROTEIN"/>
    <property type="match status" value="1"/>
</dbReference>
<name>A0AAN3VVV9_9FUSO</name>
<evidence type="ECO:0000256" key="6">
    <source>
        <dbReference type="ARBA" id="ARBA00047942"/>
    </source>
</evidence>
<dbReference type="PRINTS" id="PR00507">
    <property type="entry name" value="N12N6MTFRASE"/>
</dbReference>
<dbReference type="Pfam" id="PF02384">
    <property type="entry name" value="N6_Mtase"/>
    <property type="match status" value="1"/>
</dbReference>
<evidence type="ECO:0000256" key="1">
    <source>
        <dbReference type="ARBA" id="ARBA00011900"/>
    </source>
</evidence>
<feature type="domain" description="DNA methylase adenine-specific" evidence="7">
    <location>
        <begin position="10"/>
        <end position="221"/>
    </location>
</feature>
<dbReference type="InterPro" id="IPR003356">
    <property type="entry name" value="DNA_methylase_A-5"/>
</dbReference>
<keyword evidence="4" id="KW-0949">S-adenosyl-L-methionine</keyword>
<reference evidence="8 9" key="1">
    <citation type="submission" date="2012-07" db="EMBL/GenBank/DDBJ databases">
        <authorList>
            <person name="Durkin A.S."/>
            <person name="McCorrison J."/>
            <person name="Torralba M."/>
            <person name="Gillis M."/>
            <person name="Methe B."/>
            <person name="Sutton G."/>
            <person name="Nelson K.E."/>
        </authorList>
    </citation>
    <scope>NUCLEOTIDE SEQUENCE [LARGE SCALE GENOMIC DNA]</scope>
    <source>
        <strain evidence="8 9">Fnf 1007</strain>
    </source>
</reference>
<dbReference type="RefSeq" id="WP_005961270.1">
    <property type="nucleotide sequence ID" value="NZ_ALKK01000040.1"/>
</dbReference>
<proteinExistence type="predicted"/>
<comment type="caution">
    <text evidence="8">The sequence shown here is derived from an EMBL/GenBank/DDBJ whole genome shotgun (WGS) entry which is preliminary data.</text>
</comment>
<dbReference type="GO" id="GO:0008170">
    <property type="term" value="F:N-methyltransferase activity"/>
    <property type="evidence" value="ECO:0007669"/>
    <property type="project" value="InterPro"/>
</dbReference>
<evidence type="ECO:0000313" key="8">
    <source>
        <dbReference type="EMBL" id="EJU17768.1"/>
    </source>
</evidence>
<keyword evidence="5" id="KW-0680">Restriction system</keyword>
<keyword evidence="3" id="KW-0808">Transferase</keyword>
<accession>A0AAN3VVV9</accession>
<dbReference type="EMBL" id="ALKK01000040">
    <property type="protein sequence ID" value="EJU17768.1"/>
    <property type="molecule type" value="Genomic_DNA"/>
</dbReference>
<evidence type="ECO:0000256" key="3">
    <source>
        <dbReference type="ARBA" id="ARBA00022679"/>
    </source>
</evidence>
<gene>
    <name evidence="8" type="ORF">HMPREF1127_2124</name>
</gene>
<dbReference type="AlphaFoldDB" id="A0AAN3VVV9"/>
<dbReference type="EC" id="2.1.1.72" evidence="1"/>
<evidence type="ECO:0000256" key="4">
    <source>
        <dbReference type="ARBA" id="ARBA00022691"/>
    </source>
</evidence>
<protein>
    <recommendedName>
        <fullName evidence="1">site-specific DNA-methyltransferase (adenine-specific)</fullName>
        <ecNumber evidence="1">2.1.1.72</ecNumber>
    </recommendedName>
</protein>
<dbReference type="PANTHER" id="PTHR42933:SF1">
    <property type="entry name" value="SITE-SPECIFIC DNA-METHYLTRANSFERASE (ADENINE-SPECIFIC)"/>
    <property type="match status" value="1"/>
</dbReference>
<evidence type="ECO:0000313" key="9">
    <source>
        <dbReference type="Proteomes" id="UP000003120"/>
    </source>
</evidence>
<comment type="catalytic activity">
    <reaction evidence="6">
        <text>a 2'-deoxyadenosine in DNA + S-adenosyl-L-methionine = an N(6)-methyl-2'-deoxyadenosine in DNA + S-adenosyl-L-homocysteine + H(+)</text>
        <dbReference type="Rhea" id="RHEA:15197"/>
        <dbReference type="Rhea" id="RHEA-COMP:12418"/>
        <dbReference type="Rhea" id="RHEA-COMP:12419"/>
        <dbReference type="ChEBI" id="CHEBI:15378"/>
        <dbReference type="ChEBI" id="CHEBI:57856"/>
        <dbReference type="ChEBI" id="CHEBI:59789"/>
        <dbReference type="ChEBI" id="CHEBI:90615"/>
        <dbReference type="ChEBI" id="CHEBI:90616"/>
        <dbReference type="EC" id="2.1.1.72"/>
    </reaction>
</comment>
<dbReference type="GO" id="GO:0032259">
    <property type="term" value="P:methylation"/>
    <property type="evidence" value="ECO:0007669"/>
    <property type="project" value="UniProtKB-KW"/>
</dbReference>
<sequence>MGYDIKTIREEFKNKGIYHTPEGLAIELKKWIPKDFTFDEVYDPTCGIGNLLNIFDENIKKYGQDVDETQIEIAKKKLINAELIAGDTLQSPAFQGKKFKLIMGNPPFSLKWTPPIDKNTDERFVNAPTVPTAARADYAFLLHILHYLADDGIAIVINFPGILYRGQREKELRKWFVDNNYIEKIIYIPGDTFIDTKIATVIWVLRKNKETTDIEFISGEERNIISYESVVNEGYNLSESTYFQKEEEKEIIDPIAVELEARQGVVEALIKQLEFSRMVCIIEGWDVSSFLHFLETIEKALKNYKKKIQIENKTLF</sequence>
<evidence type="ECO:0000256" key="5">
    <source>
        <dbReference type="ARBA" id="ARBA00022747"/>
    </source>
</evidence>
<keyword evidence="2 8" id="KW-0489">Methyltransferase</keyword>
<evidence type="ECO:0000256" key="2">
    <source>
        <dbReference type="ARBA" id="ARBA00022603"/>
    </source>
</evidence>
<dbReference type="GO" id="GO:0003677">
    <property type="term" value="F:DNA binding"/>
    <property type="evidence" value="ECO:0007669"/>
    <property type="project" value="InterPro"/>
</dbReference>
<organism evidence="8 9">
    <name type="scientific">Fusobacterium necrophorum subsp. funduliforme Fnf 1007</name>
    <dbReference type="NCBI Taxonomy" id="1161424"/>
    <lineage>
        <taxon>Bacteria</taxon>
        <taxon>Fusobacteriati</taxon>
        <taxon>Fusobacteriota</taxon>
        <taxon>Fusobacteriia</taxon>
        <taxon>Fusobacteriales</taxon>
        <taxon>Fusobacteriaceae</taxon>
        <taxon>Fusobacterium</taxon>
    </lineage>
</organism>
<dbReference type="SUPFAM" id="SSF53335">
    <property type="entry name" value="S-adenosyl-L-methionine-dependent methyltransferases"/>
    <property type="match status" value="1"/>
</dbReference>
<evidence type="ECO:0000259" key="7">
    <source>
        <dbReference type="Pfam" id="PF02384"/>
    </source>
</evidence>
<dbReference type="GO" id="GO:0009007">
    <property type="term" value="F:site-specific DNA-methyltransferase (adenine-specific) activity"/>
    <property type="evidence" value="ECO:0007669"/>
    <property type="project" value="UniProtKB-EC"/>
</dbReference>
<dbReference type="Proteomes" id="UP000003120">
    <property type="component" value="Unassembled WGS sequence"/>
</dbReference>